<dbReference type="STRING" id="4537.A0A0E0JZB9"/>
<feature type="region of interest" description="Disordered" evidence="1">
    <location>
        <begin position="1"/>
        <end position="22"/>
    </location>
</feature>
<dbReference type="eggNOG" id="KOG0065">
    <property type="taxonomic scope" value="Eukaryota"/>
</dbReference>
<reference evidence="2" key="2">
    <citation type="submission" date="2018-05" db="EMBL/GenBank/DDBJ databases">
        <title>OpunRS2 (Oryza punctata Reference Sequence Version 2).</title>
        <authorList>
            <person name="Zhang J."/>
            <person name="Kudrna D."/>
            <person name="Lee S."/>
            <person name="Talag J."/>
            <person name="Welchert J."/>
            <person name="Wing R.A."/>
        </authorList>
    </citation>
    <scope>NUCLEOTIDE SEQUENCE [LARGE SCALE GENOMIC DNA]</scope>
</reference>
<evidence type="ECO:0000256" key="1">
    <source>
        <dbReference type="SAM" id="MobiDB-lite"/>
    </source>
</evidence>
<dbReference type="HOGENOM" id="CLU_118782_1_0_1"/>
<reference evidence="2" key="1">
    <citation type="submission" date="2015-04" db="UniProtKB">
        <authorList>
            <consortium name="EnsemblPlants"/>
        </authorList>
    </citation>
    <scope>IDENTIFICATION</scope>
</reference>
<accession>A0A0E0JZB9</accession>
<protein>
    <submittedName>
        <fullName evidence="2">Uncharacterized protein</fullName>
    </submittedName>
</protein>
<dbReference type="OMA" id="MYSTIVV"/>
<dbReference type="Gramene" id="OPUNC02G13440.1">
    <property type="protein sequence ID" value="OPUNC02G13440.1"/>
    <property type="gene ID" value="OPUNC02G13440"/>
</dbReference>
<sequence>MSSAPQPEMMNHRHHAALASVSRRSPSWGSAILQSFGQAEAEDPFRRAQSVQVHDDDEEDLRWGALEKLPTYDRMRRGVVRSTLLLDDDPKDGTDHDSGADKPLIDIRTIAACDTARTFVERLFQDNSEHLMYSTIVVV</sequence>
<dbReference type="Proteomes" id="UP000026962">
    <property type="component" value="Chromosome 2"/>
</dbReference>
<proteinExistence type="predicted"/>
<evidence type="ECO:0000313" key="3">
    <source>
        <dbReference type="Proteomes" id="UP000026962"/>
    </source>
</evidence>
<organism evidence="2">
    <name type="scientific">Oryza punctata</name>
    <name type="common">Red rice</name>
    <dbReference type="NCBI Taxonomy" id="4537"/>
    <lineage>
        <taxon>Eukaryota</taxon>
        <taxon>Viridiplantae</taxon>
        <taxon>Streptophyta</taxon>
        <taxon>Embryophyta</taxon>
        <taxon>Tracheophyta</taxon>
        <taxon>Spermatophyta</taxon>
        <taxon>Magnoliopsida</taxon>
        <taxon>Liliopsida</taxon>
        <taxon>Poales</taxon>
        <taxon>Poaceae</taxon>
        <taxon>BOP clade</taxon>
        <taxon>Oryzoideae</taxon>
        <taxon>Oryzeae</taxon>
        <taxon>Oryzinae</taxon>
        <taxon>Oryza</taxon>
    </lineage>
</organism>
<keyword evidence="3" id="KW-1185">Reference proteome</keyword>
<dbReference type="EnsemblPlants" id="OPUNC02G13440.1">
    <property type="protein sequence ID" value="OPUNC02G13440.1"/>
    <property type="gene ID" value="OPUNC02G13440"/>
</dbReference>
<name>A0A0E0JZB9_ORYPU</name>
<evidence type="ECO:0000313" key="2">
    <source>
        <dbReference type="EnsemblPlants" id="OPUNC02G13440.1"/>
    </source>
</evidence>
<dbReference type="AlphaFoldDB" id="A0A0E0JZB9"/>